<protein>
    <submittedName>
        <fullName evidence="2">Uncharacterized protein</fullName>
    </submittedName>
</protein>
<evidence type="ECO:0000313" key="3">
    <source>
        <dbReference type="Proteomes" id="UP001189429"/>
    </source>
</evidence>
<evidence type="ECO:0000313" key="2">
    <source>
        <dbReference type="EMBL" id="CAK0862152.1"/>
    </source>
</evidence>
<feature type="region of interest" description="Disordered" evidence="1">
    <location>
        <begin position="141"/>
        <end position="185"/>
    </location>
</feature>
<dbReference type="EMBL" id="CAUYUJ010016131">
    <property type="protein sequence ID" value="CAK0862152.1"/>
    <property type="molecule type" value="Genomic_DNA"/>
</dbReference>
<reference evidence="2" key="1">
    <citation type="submission" date="2023-10" db="EMBL/GenBank/DDBJ databases">
        <authorList>
            <person name="Chen Y."/>
            <person name="Shah S."/>
            <person name="Dougan E. K."/>
            <person name="Thang M."/>
            <person name="Chan C."/>
        </authorList>
    </citation>
    <scope>NUCLEOTIDE SEQUENCE [LARGE SCALE GENOMIC DNA]</scope>
</reference>
<gene>
    <name evidence="2" type="ORF">PCOR1329_LOCUS50648</name>
</gene>
<accession>A0ABN9UQA2</accession>
<organism evidence="2 3">
    <name type="scientific">Prorocentrum cordatum</name>
    <dbReference type="NCBI Taxonomy" id="2364126"/>
    <lineage>
        <taxon>Eukaryota</taxon>
        <taxon>Sar</taxon>
        <taxon>Alveolata</taxon>
        <taxon>Dinophyceae</taxon>
        <taxon>Prorocentrales</taxon>
        <taxon>Prorocentraceae</taxon>
        <taxon>Prorocentrum</taxon>
    </lineage>
</organism>
<evidence type="ECO:0000256" key="1">
    <source>
        <dbReference type="SAM" id="MobiDB-lite"/>
    </source>
</evidence>
<dbReference type="Proteomes" id="UP001189429">
    <property type="component" value="Unassembled WGS sequence"/>
</dbReference>
<name>A0ABN9UQA2_9DINO</name>
<keyword evidence="3" id="KW-1185">Reference proteome</keyword>
<feature type="compositionally biased region" description="Polar residues" evidence="1">
    <location>
        <begin position="146"/>
        <end position="157"/>
    </location>
</feature>
<sequence length="185" mass="18766">MVLHMDADGRICGNHGGSGGFDAALSSDSVTDPPAPLVIACRAGANGLSQGVRHGHALSLRMPRRGSSRDGDHLVEGLCGALGCLSLGRCLWRGHGQAVGLGLAHSGRATPGPRSTACGRLAMGLESHDCGCGLPLPGQRKPMTTGFGSTSAESTSRQTRHRAERAITRGVANTTRSSSGSSSSG</sequence>
<proteinExistence type="predicted"/>
<comment type="caution">
    <text evidence="2">The sequence shown here is derived from an EMBL/GenBank/DDBJ whole genome shotgun (WGS) entry which is preliminary data.</text>
</comment>